<organism evidence="16 17">
    <name type="scientific">Rossellomorea vietnamensis</name>
    <dbReference type="NCBI Taxonomy" id="218284"/>
    <lineage>
        <taxon>Bacteria</taxon>
        <taxon>Bacillati</taxon>
        <taxon>Bacillota</taxon>
        <taxon>Bacilli</taxon>
        <taxon>Bacillales</taxon>
        <taxon>Bacillaceae</taxon>
        <taxon>Rossellomorea</taxon>
    </lineage>
</organism>
<evidence type="ECO:0000256" key="11">
    <source>
        <dbReference type="ARBA" id="ARBA00022989"/>
    </source>
</evidence>
<dbReference type="AlphaFoldDB" id="A0A5D4MED9"/>
<dbReference type="InterPro" id="IPR003594">
    <property type="entry name" value="HATPase_dom"/>
</dbReference>
<evidence type="ECO:0000256" key="13">
    <source>
        <dbReference type="ARBA" id="ARBA00023136"/>
    </source>
</evidence>
<dbReference type="PANTHER" id="PTHR43065">
    <property type="entry name" value="SENSOR HISTIDINE KINASE"/>
    <property type="match status" value="1"/>
</dbReference>
<reference evidence="16 17" key="1">
    <citation type="submission" date="2019-08" db="EMBL/GenBank/DDBJ databases">
        <title>Bacillus genomes from the desert of Cuatro Cienegas, Coahuila.</title>
        <authorList>
            <person name="Olmedo-Alvarez G."/>
        </authorList>
    </citation>
    <scope>NUCLEOTIDE SEQUENCE [LARGE SCALE GENOMIC DNA]</scope>
    <source>
        <strain evidence="16 17">CH128b_4D</strain>
    </source>
</reference>
<feature type="transmembrane region" description="Helical" evidence="14">
    <location>
        <begin position="133"/>
        <end position="154"/>
    </location>
</feature>
<keyword evidence="8" id="KW-0547">Nucleotide-binding</keyword>
<keyword evidence="10" id="KW-0067">ATP-binding</keyword>
<dbReference type="Pfam" id="PF00512">
    <property type="entry name" value="HisKA"/>
    <property type="match status" value="1"/>
</dbReference>
<feature type="transmembrane region" description="Helical" evidence="14">
    <location>
        <begin position="7"/>
        <end position="28"/>
    </location>
</feature>
<dbReference type="InterPro" id="IPR011620">
    <property type="entry name" value="Sig_transdc_His_kinase_LytS_TM"/>
</dbReference>
<dbReference type="SMART" id="SM00387">
    <property type="entry name" value="HATPase_c"/>
    <property type="match status" value="1"/>
</dbReference>
<dbReference type="InterPro" id="IPR004358">
    <property type="entry name" value="Sig_transdc_His_kin-like_C"/>
</dbReference>
<dbReference type="Gene3D" id="1.10.287.130">
    <property type="match status" value="1"/>
</dbReference>
<dbReference type="PRINTS" id="PR00344">
    <property type="entry name" value="BCTRLSENSOR"/>
</dbReference>
<dbReference type="CDD" id="cd00075">
    <property type="entry name" value="HATPase"/>
    <property type="match status" value="1"/>
</dbReference>
<dbReference type="EC" id="2.7.13.3" evidence="3"/>
<evidence type="ECO:0000256" key="14">
    <source>
        <dbReference type="SAM" id="Phobius"/>
    </source>
</evidence>
<dbReference type="Pfam" id="PF02518">
    <property type="entry name" value="HATPase_c"/>
    <property type="match status" value="1"/>
</dbReference>
<comment type="caution">
    <text evidence="16">The sequence shown here is derived from an EMBL/GenBank/DDBJ whole genome shotgun (WGS) entry which is preliminary data.</text>
</comment>
<keyword evidence="11 14" id="KW-1133">Transmembrane helix</keyword>
<name>A0A5D4MED9_9BACI</name>
<accession>A0A5D4MED9</accession>
<dbReference type="PROSITE" id="PS50109">
    <property type="entry name" value="HIS_KIN"/>
    <property type="match status" value="1"/>
</dbReference>
<keyword evidence="6" id="KW-0808">Transferase</keyword>
<dbReference type="Pfam" id="PF07694">
    <property type="entry name" value="5TM-5TMR_LYT"/>
    <property type="match status" value="1"/>
</dbReference>
<feature type="transmembrane region" description="Helical" evidence="14">
    <location>
        <begin position="103"/>
        <end position="121"/>
    </location>
</feature>
<dbReference type="GO" id="GO:0071555">
    <property type="term" value="P:cell wall organization"/>
    <property type="evidence" value="ECO:0007669"/>
    <property type="project" value="InterPro"/>
</dbReference>
<evidence type="ECO:0000256" key="6">
    <source>
        <dbReference type="ARBA" id="ARBA00022679"/>
    </source>
</evidence>
<keyword evidence="7 14" id="KW-0812">Transmembrane</keyword>
<evidence type="ECO:0000256" key="12">
    <source>
        <dbReference type="ARBA" id="ARBA00023012"/>
    </source>
</evidence>
<evidence type="ECO:0000259" key="15">
    <source>
        <dbReference type="PROSITE" id="PS50109"/>
    </source>
</evidence>
<dbReference type="SUPFAM" id="SSF55874">
    <property type="entry name" value="ATPase domain of HSP90 chaperone/DNA topoisomerase II/histidine kinase"/>
    <property type="match status" value="1"/>
</dbReference>
<sequence length="424" mass="47986">MIILIKTLLVNITILFSFTFNANIFFPFQPLQQLQLKQKISYGFIGSLGALFCMFYPIETLGATHFDLRMIAIMITTIYGGLLSGSMVLVVVCFTRYLIGGPFVVIGLAVSIIAFIVALAFQKMLLRSQHKLLVSALILSVYSALYIIIIHFTITMLELPFYIIYFSTFYFTFLSLVMIIERLIKTNAQIEEMVYLDKLNMVGQMAASIAHEIRNPLSTVRGFIQHLSEDTKDEQFKRFSPLILDELDRTNKIITDYLNITKPEKFHLSAINLTRIIQTSVDLLRPFAAYSNTSILFEMEKEYFILGDEHHLKQAIMNVIKNGIESTENERGTVTIDIRSGMTSDTIEILISDDGIGMTQEELSKIGLPFYTTKSKGTGLGSMVTNKIIREMHGRIEYESQLAKGTTVRISLPLHEDGEKANSE</sequence>
<dbReference type="GO" id="GO:0005524">
    <property type="term" value="F:ATP binding"/>
    <property type="evidence" value="ECO:0007669"/>
    <property type="project" value="UniProtKB-KW"/>
</dbReference>
<dbReference type="InterPro" id="IPR003661">
    <property type="entry name" value="HisK_dim/P_dom"/>
</dbReference>
<feature type="transmembrane region" description="Helical" evidence="14">
    <location>
        <begin position="160"/>
        <end position="180"/>
    </location>
</feature>
<protein>
    <recommendedName>
        <fullName evidence="3">histidine kinase</fullName>
        <ecNumber evidence="3">2.7.13.3</ecNumber>
    </recommendedName>
</protein>
<proteinExistence type="predicted"/>
<comment type="catalytic activity">
    <reaction evidence="1">
        <text>ATP + protein L-histidine = ADP + protein N-phospho-L-histidine.</text>
        <dbReference type="EC" id="2.7.13.3"/>
    </reaction>
</comment>
<dbReference type="CDD" id="cd00082">
    <property type="entry name" value="HisKA"/>
    <property type="match status" value="1"/>
</dbReference>
<evidence type="ECO:0000256" key="3">
    <source>
        <dbReference type="ARBA" id="ARBA00012438"/>
    </source>
</evidence>
<feature type="transmembrane region" description="Helical" evidence="14">
    <location>
        <begin position="70"/>
        <end position="97"/>
    </location>
</feature>
<dbReference type="RefSeq" id="WP_148953585.1">
    <property type="nucleotide sequence ID" value="NZ_VTEG01000004.1"/>
</dbReference>
<dbReference type="PANTHER" id="PTHR43065:SF46">
    <property type="entry name" value="C4-DICARBOXYLATE TRANSPORT SENSOR PROTEIN DCTB"/>
    <property type="match status" value="1"/>
</dbReference>
<keyword evidence="9 16" id="KW-0418">Kinase</keyword>
<evidence type="ECO:0000256" key="2">
    <source>
        <dbReference type="ARBA" id="ARBA00004651"/>
    </source>
</evidence>
<evidence type="ECO:0000256" key="9">
    <source>
        <dbReference type="ARBA" id="ARBA00022777"/>
    </source>
</evidence>
<keyword evidence="13 14" id="KW-0472">Membrane</keyword>
<evidence type="ECO:0000256" key="5">
    <source>
        <dbReference type="ARBA" id="ARBA00022553"/>
    </source>
</evidence>
<dbReference type="InterPro" id="IPR036890">
    <property type="entry name" value="HATPase_C_sf"/>
</dbReference>
<evidence type="ECO:0000256" key="4">
    <source>
        <dbReference type="ARBA" id="ARBA00022475"/>
    </source>
</evidence>
<evidence type="ECO:0000313" key="16">
    <source>
        <dbReference type="EMBL" id="TYR99848.1"/>
    </source>
</evidence>
<comment type="subcellular location">
    <subcellularLocation>
        <location evidence="2">Cell membrane</location>
        <topology evidence="2">Multi-pass membrane protein</topology>
    </subcellularLocation>
</comment>
<dbReference type="GO" id="GO:0005886">
    <property type="term" value="C:plasma membrane"/>
    <property type="evidence" value="ECO:0007669"/>
    <property type="project" value="UniProtKB-SubCell"/>
</dbReference>
<keyword evidence="4" id="KW-1003">Cell membrane</keyword>
<dbReference type="Proteomes" id="UP000325182">
    <property type="component" value="Unassembled WGS sequence"/>
</dbReference>
<dbReference type="EMBL" id="VTEG01000004">
    <property type="protein sequence ID" value="TYR99848.1"/>
    <property type="molecule type" value="Genomic_DNA"/>
</dbReference>
<feature type="transmembrane region" description="Helical" evidence="14">
    <location>
        <begin position="40"/>
        <end position="58"/>
    </location>
</feature>
<evidence type="ECO:0000313" key="17">
    <source>
        <dbReference type="Proteomes" id="UP000325182"/>
    </source>
</evidence>
<evidence type="ECO:0000256" key="1">
    <source>
        <dbReference type="ARBA" id="ARBA00000085"/>
    </source>
</evidence>
<dbReference type="SMART" id="SM00388">
    <property type="entry name" value="HisKA"/>
    <property type="match status" value="1"/>
</dbReference>
<feature type="domain" description="Histidine kinase" evidence="15">
    <location>
        <begin position="208"/>
        <end position="416"/>
    </location>
</feature>
<keyword evidence="5" id="KW-0597">Phosphoprotein</keyword>
<gene>
    <name evidence="16" type="ORF">FZC84_08515</name>
</gene>
<dbReference type="GO" id="GO:0000155">
    <property type="term" value="F:phosphorelay sensor kinase activity"/>
    <property type="evidence" value="ECO:0007669"/>
    <property type="project" value="InterPro"/>
</dbReference>
<dbReference type="Gene3D" id="3.30.565.10">
    <property type="entry name" value="Histidine kinase-like ATPase, C-terminal domain"/>
    <property type="match status" value="1"/>
</dbReference>
<evidence type="ECO:0000256" key="8">
    <source>
        <dbReference type="ARBA" id="ARBA00022741"/>
    </source>
</evidence>
<dbReference type="SUPFAM" id="SSF47384">
    <property type="entry name" value="Homodimeric domain of signal transducing histidine kinase"/>
    <property type="match status" value="1"/>
</dbReference>
<dbReference type="InterPro" id="IPR036097">
    <property type="entry name" value="HisK_dim/P_sf"/>
</dbReference>
<dbReference type="InterPro" id="IPR005467">
    <property type="entry name" value="His_kinase_dom"/>
</dbReference>
<evidence type="ECO:0000256" key="7">
    <source>
        <dbReference type="ARBA" id="ARBA00022692"/>
    </source>
</evidence>
<evidence type="ECO:0000256" key="10">
    <source>
        <dbReference type="ARBA" id="ARBA00022840"/>
    </source>
</evidence>
<keyword evidence="12" id="KW-0902">Two-component regulatory system</keyword>